<dbReference type="CDD" id="cd16443">
    <property type="entry name" value="LplA"/>
    <property type="match status" value="1"/>
</dbReference>
<dbReference type="GO" id="GO:0009249">
    <property type="term" value="P:protein lipoylation"/>
    <property type="evidence" value="ECO:0007669"/>
    <property type="project" value="InterPro"/>
</dbReference>
<dbReference type="AlphaFoldDB" id="A0AAV4J0J7"/>
<dbReference type="PROSITE" id="PS51733">
    <property type="entry name" value="BPL_LPL_CATALYTIC"/>
    <property type="match status" value="1"/>
</dbReference>
<dbReference type="InterPro" id="IPR004143">
    <property type="entry name" value="BPL_LPL_catalytic"/>
</dbReference>
<dbReference type="EMBL" id="BMAT01002812">
    <property type="protein sequence ID" value="GFS14771.1"/>
    <property type="molecule type" value="Genomic_DNA"/>
</dbReference>
<evidence type="ECO:0000256" key="1">
    <source>
        <dbReference type="ARBA" id="ARBA00005085"/>
    </source>
</evidence>
<dbReference type="InterPro" id="IPR045864">
    <property type="entry name" value="aa-tRNA-synth_II/BPL/LPL"/>
</dbReference>
<evidence type="ECO:0000259" key="3">
    <source>
        <dbReference type="PROSITE" id="PS51733"/>
    </source>
</evidence>
<keyword evidence="5" id="KW-1185">Reference proteome</keyword>
<dbReference type="PANTHER" id="PTHR12561:SF3">
    <property type="entry name" value="LIPOYLTRANSFERASE 1, MITOCHONDRIAL"/>
    <property type="match status" value="1"/>
</dbReference>
<comment type="pathway">
    <text evidence="1">Protein modification; protein lipoylation via exogenous pathway; protein N(6)-(lipoyl)lysine from lipoate: step 2/2.</text>
</comment>
<sequence>MWRNKSAIVSGRHQNPWLEANVPLANSLSLDIARRSSGGGTVYHDEGNLNLSFLKSRENYDRRKNLNLVVQAITNRWDIDLTVNDRDDILLNKLYKVSGTAAKLGRLQSYHHFTLLHSVNQELLQKCLTSPMQGASSKATRSFPSSVMNLADQEPDITFDSLIHTIGKHFLAELGQEVTPETFRYINPLCEEEFPGVSDLASRLRTWDWRFGKSPDFSIERNFTDQNFKSHPYSVKVKLTVSKGALNALEVKLDNPELEQLGCLINQFCVENLGFPLKHDSLKDFENKFCYCFSESTDKQNQHVREARWVLQCILSCLDFL</sequence>
<dbReference type="PANTHER" id="PTHR12561">
    <property type="entry name" value="LIPOATE-PROTEIN LIGASE"/>
    <property type="match status" value="1"/>
</dbReference>
<dbReference type="Proteomes" id="UP000762676">
    <property type="component" value="Unassembled WGS sequence"/>
</dbReference>
<organism evidence="4 5">
    <name type="scientific">Elysia marginata</name>
    <dbReference type="NCBI Taxonomy" id="1093978"/>
    <lineage>
        <taxon>Eukaryota</taxon>
        <taxon>Metazoa</taxon>
        <taxon>Spiralia</taxon>
        <taxon>Lophotrochozoa</taxon>
        <taxon>Mollusca</taxon>
        <taxon>Gastropoda</taxon>
        <taxon>Heterobranchia</taxon>
        <taxon>Euthyneura</taxon>
        <taxon>Panpulmonata</taxon>
        <taxon>Sacoglossa</taxon>
        <taxon>Placobranchoidea</taxon>
        <taxon>Plakobranchidae</taxon>
        <taxon>Elysia</taxon>
    </lineage>
</organism>
<dbReference type="GO" id="GO:0017118">
    <property type="term" value="F:lipoyltransferase activity"/>
    <property type="evidence" value="ECO:0007669"/>
    <property type="project" value="TreeGrafter"/>
</dbReference>
<dbReference type="Gene3D" id="3.30.930.10">
    <property type="entry name" value="Bira Bifunctional Protein, Domain 2"/>
    <property type="match status" value="1"/>
</dbReference>
<protein>
    <submittedName>
        <fullName evidence="4">Lipoyltransferase 1, mitochondrial</fullName>
    </submittedName>
</protein>
<reference evidence="4 5" key="1">
    <citation type="journal article" date="2021" name="Elife">
        <title>Chloroplast acquisition without the gene transfer in kleptoplastic sea slugs, Plakobranchus ocellatus.</title>
        <authorList>
            <person name="Maeda T."/>
            <person name="Takahashi S."/>
            <person name="Yoshida T."/>
            <person name="Shimamura S."/>
            <person name="Takaki Y."/>
            <person name="Nagai Y."/>
            <person name="Toyoda A."/>
            <person name="Suzuki Y."/>
            <person name="Arimoto A."/>
            <person name="Ishii H."/>
            <person name="Satoh N."/>
            <person name="Nishiyama T."/>
            <person name="Hasebe M."/>
            <person name="Maruyama T."/>
            <person name="Minagawa J."/>
            <person name="Obokata J."/>
            <person name="Shigenobu S."/>
        </authorList>
    </citation>
    <scope>NUCLEOTIDE SEQUENCE [LARGE SCALE GENOMIC DNA]</scope>
</reference>
<comment type="caution">
    <text evidence="4">The sequence shown here is derived from an EMBL/GenBank/DDBJ whole genome shotgun (WGS) entry which is preliminary data.</text>
</comment>
<gene>
    <name evidence="4" type="ORF">ElyMa_001432600</name>
</gene>
<dbReference type="Gene3D" id="3.30.390.50">
    <property type="entry name" value="CO dehydrogenase flavoprotein, C-terminal domain"/>
    <property type="match status" value="1"/>
</dbReference>
<evidence type="ECO:0000256" key="2">
    <source>
        <dbReference type="ARBA" id="ARBA00008242"/>
    </source>
</evidence>
<feature type="domain" description="BPL/LPL catalytic" evidence="3">
    <location>
        <begin position="1"/>
        <end position="178"/>
    </location>
</feature>
<accession>A0AAV4J0J7</accession>
<comment type="similarity">
    <text evidence="2">Belongs to the LplA family.</text>
</comment>
<name>A0AAV4J0J7_9GAST</name>
<proteinExistence type="inferred from homology"/>
<evidence type="ECO:0000313" key="5">
    <source>
        <dbReference type="Proteomes" id="UP000762676"/>
    </source>
</evidence>
<dbReference type="SUPFAM" id="SSF55681">
    <property type="entry name" value="Class II aaRS and biotin synthetases"/>
    <property type="match status" value="1"/>
</dbReference>
<dbReference type="GO" id="GO:0005739">
    <property type="term" value="C:mitochondrion"/>
    <property type="evidence" value="ECO:0007669"/>
    <property type="project" value="TreeGrafter"/>
</dbReference>
<dbReference type="Pfam" id="PF21948">
    <property type="entry name" value="LplA-B_cat"/>
    <property type="match status" value="1"/>
</dbReference>
<evidence type="ECO:0000313" key="4">
    <source>
        <dbReference type="EMBL" id="GFS14771.1"/>
    </source>
</evidence>
<dbReference type="InterPro" id="IPR004562">
    <property type="entry name" value="LipoylTrfase_LipoateP_Ligase"/>
</dbReference>